<dbReference type="AlphaFoldDB" id="A0A565CKP5"/>
<dbReference type="Proteomes" id="UP000489600">
    <property type="component" value="Unassembled WGS sequence"/>
</dbReference>
<keyword evidence="4" id="KW-0732">Signal</keyword>
<accession>A0A565CKP5</accession>
<evidence type="ECO:0000313" key="9">
    <source>
        <dbReference type="Proteomes" id="UP000489600"/>
    </source>
</evidence>
<evidence type="ECO:0000313" key="8">
    <source>
        <dbReference type="EMBL" id="VVB14219.1"/>
    </source>
</evidence>
<keyword evidence="7" id="KW-0325">Glycoprotein</keyword>
<proteinExistence type="predicted"/>
<reference evidence="8" key="1">
    <citation type="submission" date="2019-07" db="EMBL/GenBank/DDBJ databases">
        <authorList>
            <person name="Dittberner H."/>
        </authorList>
    </citation>
    <scope>NUCLEOTIDE SEQUENCE [LARGE SCALE GENOMIC DNA]</scope>
</reference>
<name>A0A565CKP5_9BRAS</name>
<keyword evidence="3" id="KW-0812">Transmembrane</keyword>
<comment type="caution">
    <text evidence="8">The sequence shown here is derived from an EMBL/GenBank/DDBJ whole genome shotgun (WGS) entry which is preliminary data.</text>
</comment>
<keyword evidence="2" id="KW-0808">Transferase</keyword>
<evidence type="ECO:0000256" key="4">
    <source>
        <dbReference type="ARBA" id="ARBA00022729"/>
    </source>
</evidence>
<evidence type="ECO:0000256" key="3">
    <source>
        <dbReference type="ARBA" id="ARBA00022692"/>
    </source>
</evidence>
<sequence>MVLVSLWCIQPCPSDRPTMNRVVEMMEGSLDALEVPPKPSMHISTRLISESSSLVEMMEGSLDALEVPPKLSMHISMGLTYESSSVVDGIEAG</sequence>
<organism evidence="8 9">
    <name type="scientific">Arabis nemorensis</name>
    <dbReference type="NCBI Taxonomy" id="586526"/>
    <lineage>
        <taxon>Eukaryota</taxon>
        <taxon>Viridiplantae</taxon>
        <taxon>Streptophyta</taxon>
        <taxon>Embryophyta</taxon>
        <taxon>Tracheophyta</taxon>
        <taxon>Spermatophyta</taxon>
        <taxon>Magnoliopsida</taxon>
        <taxon>eudicotyledons</taxon>
        <taxon>Gunneridae</taxon>
        <taxon>Pentapetalae</taxon>
        <taxon>rosids</taxon>
        <taxon>malvids</taxon>
        <taxon>Brassicales</taxon>
        <taxon>Brassicaceae</taxon>
        <taxon>Arabideae</taxon>
        <taxon>Arabis</taxon>
    </lineage>
</organism>
<evidence type="ECO:0000256" key="2">
    <source>
        <dbReference type="ARBA" id="ARBA00022527"/>
    </source>
</evidence>
<evidence type="ECO:0000256" key="7">
    <source>
        <dbReference type="ARBA" id="ARBA00023180"/>
    </source>
</evidence>
<gene>
    <name evidence="8" type="ORF">ANE_LOCUS24663</name>
</gene>
<keyword evidence="6" id="KW-0472">Membrane</keyword>
<dbReference type="PANTHER" id="PTHR27009">
    <property type="entry name" value="RUST RESISTANCE KINASE LR10-RELATED"/>
    <property type="match status" value="1"/>
</dbReference>
<keyword evidence="2" id="KW-0723">Serine/threonine-protein kinase</keyword>
<dbReference type="GO" id="GO:0016020">
    <property type="term" value="C:membrane"/>
    <property type="evidence" value="ECO:0007669"/>
    <property type="project" value="UniProtKB-SubCell"/>
</dbReference>
<keyword evidence="5" id="KW-1133">Transmembrane helix</keyword>
<keyword evidence="9" id="KW-1185">Reference proteome</keyword>
<evidence type="ECO:0008006" key="10">
    <source>
        <dbReference type="Google" id="ProtNLM"/>
    </source>
</evidence>
<evidence type="ECO:0000256" key="1">
    <source>
        <dbReference type="ARBA" id="ARBA00004479"/>
    </source>
</evidence>
<dbReference type="GO" id="GO:0004674">
    <property type="term" value="F:protein serine/threonine kinase activity"/>
    <property type="evidence" value="ECO:0007669"/>
    <property type="project" value="UniProtKB-KW"/>
</dbReference>
<dbReference type="InterPro" id="IPR045874">
    <property type="entry name" value="LRK10/LRL21-25-like"/>
</dbReference>
<comment type="subcellular location">
    <subcellularLocation>
        <location evidence="1">Membrane</location>
        <topology evidence="1">Single-pass type I membrane protein</topology>
    </subcellularLocation>
</comment>
<dbReference type="EMBL" id="CABITT030000008">
    <property type="protein sequence ID" value="VVB14219.1"/>
    <property type="molecule type" value="Genomic_DNA"/>
</dbReference>
<evidence type="ECO:0000256" key="5">
    <source>
        <dbReference type="ARBA" id="ARBA00022989"/>
    </source>
</evidence>
<dbReference type="OrthoDB" id="1739851at2759"/>
<protein>
    <recommendedName>
        <fullName evidence="10">Serine-threonine/tyrosine-protein kinase catalytic domain-containing protein</fullName>
    </recommendedName>
</protein>
<evidence type="ECO:0000256" key="6">
    <source>
        <dbReference type="ARBA" id="ARBA00023136"/>
    </source>
</evidence>
<keyword evidence="2" id="KW-0418">Kinase</keyword>